<dbReference type="InterPro" id="IPR002401">
    <property type="entry name" value="Cyt_P450_E_grp-I"/>
</dbReference>
<name>A0A7R9KPC5_9ACAR</name>
<comment type="similarity">
    <text evidence="1">Belongs to the cytochrome P450 family.</text>
</comment>
<keyword evidence="6" id="KW-0812">Transmembrane</keyword>
<dbReference type="InterPro" id="IPR036291">
    <property type="entry name" value="NAD(P)-bd_dom_sf"/>
</dbReference>
<dbReference type="EMBL" id="OC858842">
    <property type="protein sequence ID" value="CAD7626916.1"/>
    <property type="molecule type" value="Genomic_DNA"/>
</dbReference>
<dbReference type="SUPFAM" id="SSF48264">
    <property type="entry name" value="Cytochrome P450"/>
    <property type="match status" value="2"/>
</dbReference>
<evidence type="ECO:0000313" key="8">
    <source>
        <dbReference type="Proteomes" id="UP000759131"/>
    </source>
</evidence>
<keyword evidence="2" id="KW-0479">Metal-binding</keyword>
<dbReference type="Pfam" id="PF00067">
    <property type="entry name" value="p450"/>
    <property type="match status" value="2"/>
</dbReference>
<dbReference type="Gene3D" id="3.40.50.720">
    <property type="entry name" value="NAD(P)-binding Rossmann-like Domain"/>
    <property type="match status" value="1"/>
</dbReference>
<dbReference type="PROSITE" id="PS00086">
    <property type="entry name" value="CYTOCHROME_P450"/>
    <property type="match status" value="2"/>
</dbReference>
<keyword evidence="6" id="KW-1133">Transmembrane helix</keyword>
<sequence>FRNYKRHWSQEILKFKEIYGPVFTLWIGCVPFVFICDIDMARDAFGIGTPFKPNLYVYNLTVSIMGSILFSKKIGINQPELHKYKYLTTDFQTDLVIAAKHEAIADDKQTAQYLTDDNLVTTMCGLLNAGVETTQDTMQWIMLYIAYYPDYQQKLRNEISREIGDRVPVVEDKSRLNYTLAFMTEILRHRNAVPIGNFHRTVVDTQLGNYQFPKHTLVFAHQGCIMTDSKHWTNPDKFEPERFLDEHGQFMDTKPGAYIPFGLGRRVCPGDTLGYNELFLCLVNILQMTSKYSIELHSDEGLESDIVSYFGKAVLITGCDTGFGHRLALRLNELGFRVYATVISESSAGAQQLTSKAQFANKMHVIGMDVTKHDQVKKAYDYVTLHLNEKGHGDYLWALVNNAGVMAEGPLEWGSPEQYELVFDVNMFGPIRVTRTFLPLIRKSKGRIVNMVSIMGRFSVSPFVWYCMTKHAMIAFSDTLRREMRSFGVRVVTVEPAGFRTGLADESNRLSSLCRLWRKTAPEIQNDYGFNTEDNLQKILDQTNDNFKPGTNLDIVVNDLCDAVHNAEPRVRNYAKTEALSEVVAINVRQMVNSIINTEGIGKPFPAKLYAYNLFANILGSVVFSEKFDIEQPELKKFKYITTDFQTDLGSSMFVYEFIPIARYFMANPLAKYEQYFNEMMNYTRNIYQKHSKTYDSKCLRDFCDILIAAKHEAIADDKQSAQYFTDDNLLATLSDLFIAGVETSQSTFMWIMLFMAYYPDYQDKLHNEINHEIGDRVPVIEDKSCLNYTLAFVSEILRYKNPAPMGVLHKALVDNKLGEHPVPEGTSLLVHQSSIMMDPKHWTNPDKFQPERFLDEHGQYLQTKFAAYMPFSCGRRICPGETLAINDLFLILVNFLQLTKEYRIELHTEHGKNTR</sequence>
<feature type="non-terminal residue" evidence="7">
    <location>
        <position position="916"/>
    </location>
</feature>
<keyword evidence="8" id="KW-1185">Reference proteome</keyword>
<dbReference type="PROSITE" id="PS00061">
    <property type="entry name" value="ADH_SHORT"/>
    <property type="match status" value="1"/>
</dbReference>
<dbReference type="AlphaFoldDB" id="A0A7R9KPC5"/>
<keyword evidence="3" id="KW-0560">Oxidoreductase</keyword>
<evidence type="ECO:0000313" key="7">
    <source>
        <dbReference type="EMBL" id="CAD7626916.1"/>
    </source>
</evidence>
<dbReference type="InterPro" id="IPR036396">
    <property type="entry name" value="Cyt_P450_sf"/>
</dbReference>
<dbReference type="EMBL" id="CAJPIZ010004267">
    <property type="protein sequence ID" value="CAG2107346.1"/>
    <property type="molecule type" value="Genomic_DNA"/>
</dbReference>
<accession>A0A7R9KPC5</accession>
<dbReference type="PRINTS" id="PR00385">
    <property type="entry name" value="P450"/>
</dbReference>
<evidence type="ECO:0000256" key="6">
    <source>
        <dbReference type="SAM" id="Phobius"/>
    </source>
</evidence>
<dbReference type="InterPro" id="IPR020904">
    <property type="entry name" value="Sc_DH/Rdtase_CS"/>
</dbReference>
<protein>
    <recommendedName>
        <fullName evidence="9">Cytochrome P450</fullName>
    </recommendedName>
</protein>
<dbReference type="PANTHER" id="PTHR24300:SF417">
    <property type="entry name" value="CYTOCHROME P450 508B1-RELATED"/>
    <property type="match status" value="1"/>
</dbReference>
<dbReference type="SUPFAM" id="SSF51735">
    <property type="entry name" value="NAD(P)-binding Rossmann-fold domains"/>
    <property type="match status" value="1"/>
</dbReference>
<dbReference type="GO" id="GO:0004497">
    <property type="term" value="F:monooxygenase activity"/>
    <property type="evidence" value="ECO:0007669"/>
    <property type="project" value="UniProtKB-KW"/>
</dbReference>
<evidence type="ECO:0000256" key="3">
    <source>
        <dbReference type="ARBA" id="ARBA00023002"/>
    </source>
</evidence>
<dbReference type="OrthoDB" id="1103324at2759"/>
<dbReference type="InterPro" id="IPR001128">
    <property type="entry name" value="Cyt_P450"/>
</dbReference>
<evidence type="ECO:0008006" key="9">
    <source>
        <dbReference type="Google" id="ProtNLM"/>
    </source>
</evidence>
<dbReference type="Pfam" id="PF00106">
    <property type="entry name" value="adh_short"/>
    <property type="match status" value="1"/>
</dbReference>
<proteinExistence type="inferred from homology"/>
<reference evidence="7" key="1">
    <citation type="submission" date="2020-11" db="EMBL/GenBank/DDBJ databases">
        <authorList>
            <person name="Tran Van P."/>
        </authorList>
    </citation>
    <scope>NUCLEOTIDE SEQUENCE</scope>
</reference>
<gene>
    <name evidence="7" type="ORF">OSB1V03_LOCUS7348</name>
</gene>
<evidence type="ECO:0000256" key="2">
    <source>
        <dbReference type="ARBA" id="ARBA00022723"/>
    </source>
</evidence>
<feature type="non-terminal residue" evidence="7">
    <location>
        <position position="1"/>
    </location>
</feature>
<dbReference type="InterPro" id="IPR050182">
    <property type="entry name" value="Cytochrome_P450_fam2"/>
</dbReference>
<dbReference type="InterPro" id="IPR002347">
    <property type="entry name" value="SDR_fam"/>
</dbReference>
<dbReference type="GO" id="GO:0020037">
    <property type="term" value="F:heme binding"/>
    <property type="evidence" value="ECO:0007669"/>
    <property type="project" value="InterPro"/>
</dbReference>
<feature type="transmembrane region" description="Helical" evidence="6">
    <location>
        <begin position="18"/>
        <end position="35"/>
    </location>
</feature>
<dbReference type="InterPro" id="IPR017972">
    <property type="entry name" value="Cyt_P450_CS"/>
</dbReference>
<keyword evidence="6" id="KW-0472">Membrane</keyword>
<dbReference type="Proteomes" id="UP000759131">
    <property type="component" value="Unassembled WGS sequence"/>
</dbReference>
<organism evidence="7">
    <name type="scientific">Medioppia subpectinata</name>
    <dbReference type="NCBI Taxonomy" id="1979941"/>
    <lineage>
        <taxon>Eukaryota</taxon>
        <taxon>Metazoa</taxon>
        <taxon>Ecdysozoa</taxon>
        <taxon>Arthropoda</taxon>
        <taxon>Chelicerata</taxon>
        <taxon>Arachnida</taxon>
        <taxon>Acari</taxon>
        <taxon>Acariformes</taxon>
        <taxon>Sarcoptiformes</taxon>
        <taxon>Oribatida</taxon>
        <taxon>Brachypylina</taxon>
        <taxon>Oppioidea</taxon>
        <taxon>Oppiidae</taxon>
        <taxon>Medioppia</taxon>
    </lineage>
</organism>
<evidence type="ECO:0000256" key="4">
    <source>
        <dbReference type="ARBA" id="ARBA00023004"/>
    </source>
</evidence>
<evidence type="ECO:0000256" key="1">
    <source>
        <dbReference type="ARBA" id="ARBA00010617"/>
    </source>
</evidence>
<keyword evidence="4" id="KW-0408">Iron</keyword>
<dbReference type="PANTHER" id="PTHR24300">
    <property type="entry name" value="CYTOCHROME P450 508A4-RELATED"/>
    <property type="match status" value="1"/>
</dbReference>
<dbReference type="GO" id="GO:0005506">
    <property type="term" value="F:iron ion binding"/>
    <property type="evidence" value="ECO:0007669"/>
    <property type="project" value="InterPro"/>
</dbReference>
<dbReference type="GO" id="GO:0016705">
    <property type="term" value="F:oxidoreductase activity, acting on paired donors, with incorporation or reduction of molecular oxygen"/>
    <property type="evidence" value="ECO:0007669"/>
    <property type="project" value="InterPro"/>
</dbReference>
<evidence type="ECO:0000256" key="5">
    <source>
        <dbReference type="ARBA" id="ARBA00023033"/>
    </source>
</evidence>
<dbReference type="Gene3D" id="1.10.630.10">
    <property type="entry name" value="Cytochrome P450"/>
    <property type="match status" value="2"/>
</dbReference>
<dbReference type="PRINTS" id="PR00463">
    <property type="entry name" value="EP450I"/>
</dbReference>
<keyword evidence="5" id="KW-0503">Monooxygenase</keyword>